<evidence type="ECO:0000256" key="6">
    <source>
        <dbReference type="ARBA" id="ARBA00022741"/>
    </source>
</evidence>
<dbReference type="CDD" id="cd00483">
    <property type="entry name" value="HPPK"/>
    <property type="match status" value="1"/>
</dbReference>
<dbReference type="GO" id="GO:0046656">
    <property type="term" value="P:folic acid biosynthetic process"/>
    <property type="evidence" value="ECO:0007669"/>
    <property type="project" value="UniProtKB-KW"/>
</dbReference>
<evidence type="ECO:0000256" key="3">
    <source>
        <dbReference type="ARBA" id="ARBA00013253"/>
    </source>
</evidence>
<comment type="similarity">
    <text evidence="2">Belongs to the HPPK family.</text>
</comment>
<gene>
    <name evidence="14" type="ORF">HMSLTHF_03340</name>
    <name evidence="15" type="ORF">SAMN04490369_100817</name>
</gene>
<dbReference type="GO" id="GO:0016301">
    <property type="term" value="F:kinase activity"/>
    <property type="evidence" value="ECO:0007669"/>
    <property type="project" value="UniProtKB-KW"/>
</dbReference>
<reference evidence="14 17" key="2">
    <citation type="submission" date="2020-02" db="EMBL/GenBank/DDBJ databases">
        <title>Complete Genome Sequence of Halomonas meridiana strain BAA-801, Isolated from Deep Sea Thermal Vent.</title>
        <authorList>
            <person name="Takahashi Y."/>
            <person name="Takahashi H."/>
            <person name="Galipon J."/>
            <person name="Arakawa K."/>
        </authorList>
    </citation>
    <scope>NUCLEOTIDE SEQUENCE [LARGE SCALE GENOMIC DNA]</scope>
    <source>
        <strain evidence="14 17">Slthf1</strain>
    </source>
</reference>
<evidence type="ECO:0000256" key="2">
    <source>
        <dbReference type="ARBA" id="ARBA00005810"/>
    </source>
</evidence>
<comment type="pathway">
    <text evidence="1">Cofactor biosynthesis; tetrahydrofolate biosynthesis; 2-amino-4-hydroxy-6-hydroxymethyl-7,8-dihydropteridine diphosphate from 7,8-dihydroneopterin triphosphate: step 4/4.</text>
</comment>
<evidence type="ECO:0000313" key="14">
    <source>
        <dbReference type="EMBL" id="BCA90559.1"/>
    </source>
</evidence>
<protein>
    <recommendedName>
        <fullName evidence="4">2-amino-4-hydroxy-6-hydroxymethyldihydropteridine pyrophosphokinase</fullName>
        <ecNumber evidence="3">2.7.6.3</ecNumber>
    </recommendedName>
    <alternativeName>
        <fullName evidence="11">6-hydroxymethyl-7,8-dihydropterin pyrophosphokinase</fullName>
    </alternativeName>
    <alternativeName>
        <fullName evidence="12">7,8-dihydro-6-hydroxymethylpterin-pyrophosphokinase</fullName>
    </alternativeName>
</protein>
<dbReference type="InterPro" id="IPR000550">
    <property type="entry name" value="Hppk"/>
</dbReference>
<evidence type="ECO:0000313" key="16">
    <source>
        <dbReference type="Proteomes" id="UP000199493"/>
    </source>
</evidence>
<dbReference type="PROSITE" id="PS00794">
    <property type="entry name" value="HPPK"/>
    <property type="match status" value="1"/>
</dbReference>
<dbReference type="GO" id="GO:0005524">
    <property type="term" value="F:ATP binding"/>
    <property type="evidence" value="ECO:0007669"/>
    <property type="project" value="UniProtKB-KW"/>
</dbReference>
<organism evidence="15 16">
    <name type="scientific">Vreelandella aquamarina</name>
    <dbReference type="NCBI Taxonomy" id="77097"/>
    <lineage>
        <taxon>Bacteria</taxon>
        <taxon>Pseudomonadati</taxon>
        <taxon>Pseudomonadota</taxon>
        <taxon>Gammaproteobacteria</taxon>
        <taxon>Oceanospirillales</taxon>
        <taxon>Halomonadaceae</taxon>
        <taxon>Vreelandella</taxon>
    </lineage>
</organism>
<dbReference type="Proteomes" id="UP000503197">
    <property type="component" value="Chromosome"/>
</dbReference>
<evidence type="ECO:0000256" key="5">
    <source>
        <dbReference type="ARBA" id="ARBA00022679"/>
    </source>
</evidence>
<dbReference type="Pfam" id="PF01288">
    <property type="entry name" value="HPPK"/>
    <property type="match status" value="1"/>
</dbReference>
<dbReference type="STRING" id="77097.SAMN04490369_100817"/>
<dbReference type="AlphaFoldDB" id="A0A1H8FQN6"/>
<dbReference type="GO" id="GO:0003848">
    <property type="term" value="F:2-amino-4-hydroxy-6-hydroxymethyldihydropteridine diphosphokinase activity"/>
    <property type="evidence" value="ECO:0007669"/>
    <property type="project" value="UniProtKB-EC"/>
</dbReference>
<evidence type="ECO:0000256" key="11">
    <source>
        <dbReference type="ARBA" id="ARBA00029766"/>
    </source>
</evidence>
<proteinExistence type="inferred from homology"/>
<keyword evidence="8" id="KW-0067">ATP-binding</keyword>
<reference evidence="15 16" key="1">
    <citation type="submission" date="2016-10" db="EMBL/GenBank/DDBJ databases">
        <authorList>
            <person name="de Groot N.N."/>
        </authorList>
    </citation>
    <scope>NUCLEOTIDE SEQUENCE [LARGE SCALE GENOMIC DNA]</scope>
    <source>
        <strain evidence="15 16">558</strain>
    </source>
</reference>
<accession>A0A1H8FQN6</accession>
<evidence type="ECO:0000256" key="4">
    <source>
        <dbReference type="ARBA" id="ARBA00016218"/>
    </source>
</evidence>
<evidence type="ECO:0000256" key="7">
    <source>
        <dbReference type="ARBA" id="ARBA00022777"/>
    </source>
</evidence>
<name>A0A1H8FQN6_9GAMM</name>
<evidence type="ECO:0000256" key="10">
    <source>
        <dbReference type="ARBA" id="ARBA00029409"/>
    </source>
</evidence>
<dbReference type="UniPathway" id="UPA00077">
    <property type="reaction ID" value="UER00155"/>
</dbReference>
<comment type="function">
    <text evidence="10">Catalyzes the transfer of pyrophosphate from adenosine triphosphate (ATP) to 6-hydroxymethyl-7,8-dihydropterin, an enzymatic step in folate biosynthesis pathway.</text>
</comment>
<dbReference type="RefSeq" id="WP_062360566.1">
    <property type="nucleotide sequence ID" value="NZ_AP022821.1"/>
</dbReference>
<keyword evidence="9" id="KW-0289">Folate biosynthesis</keyword>
<keyword evidence="7 15" id="KW-0418">Kinase</keyword>
<dbReference type="PANTHER" id="PTHR43071:SF1">
    <property type="entry name" value="2-AMINO-4-HYDROXY-6-HYDROXYMETHYLDIHYDROPTERIDINE PYROPHOSPHOKINASE"/>
    <property type="match status" value="1"/>
</dbReference>
<evidence type="ECO:0000256" key="12">
    <source>
        <dbReference type="ARBA" id="ARBA00033413"/>
    </source>
</evidence>
<dbReference type="EMBL" id="AP022821">
    <property type="protein sequence ID" value="BCA90559.1"/>
    <property type="molecule type" value="Genomic_DNA"/>
</dbReference>
<evidence type="ECO:0000313" key="15">
    <source>
        <dbReference type="EMBL" id="SEN33979.1"/>
    </source>
</evidence>
<evidence type="ECO:0000313" key="17">
    <source>
        <dbReference type="Proteomes" id="UP000503197"/>
    </source>
</evidence>
<dbReference type="InterPro" id="IPR035907">
    <property type="entry name" value="Hppk_sf"/>
</dbReference>
<sequence>MNNAIRSYIGLGSNLENPKGQVQQALQELAALPLSRLVASSSLYATPPVGPQDQPDFINAVACLETHLSPLALLDQLQALEQRHRRRRLRHWGPRTLDLDLLLYGELTLHQPRLTVPHGQMHARAFVLVPLVEVATALQHPITLHQQPLNHWLTAVNMSDIRHLNDTGVTATATI</sequence>
<dbReference type="Gene3D" id="3.30.70.560">
    <property type="entry name" value="7,8-Dihydro-6-hydroxymethylpterin-pyrophosphokinase HPPK"/>
    <property type="match status" value="1"/>
</dbReference>
<dbReference type="SUPFAM" id="SSF55083">
    <property type="entry name" value="6-hydroxymethyl-7,8-dihydropterin pyrophosphokinase, HPPK"/>
    <property type="match status" value="1"/>
</dbReference>
<dbReference type="Proteomes" id="UP000199493">
    <property type="component" value="Unassembled WGS sequence"/>
</dbReference>
<evidence type="ECO:0000256" key="1">
    <source>
        <dbReference type="ARBA" id="ARBA00005051"/>
    </source>
</evidence>
<keyword evidence="6" id="KW-0547">Nucleotide-binding</keyword>
<dbReference type="GO" id="GO:0046654">
    <property type="term" value="P:tetrahydrofolate biosynthetic process"/>
    <property type="evidence" value="ECO:0007669"/>
    <property type="project" value="UniProtKB-UniPathway"/>
</dbReference>
<evidence type="ECO:0000256" key="8">
    <source>
        <dbReference type="ARBA" id="ARBA00022840"/>
    </source>
</evidence>
<dbReference type="PANTHER" id="PTHR43071">
    <property type="entry name" value="2-AMINO-4-HYDROXY-6-HYDROXYMETHYLDIHYDROPTERIDINE PYROPHOSPHOKINASE"/>
    <property type="match status" value="1"/>
</dbReference>
<dbReference type="EC" id="2.7.6.3" evidence="3"/>
<keyword evidence="5" id="KW-0808">Transferase</keyword>
<dbReference type="NCBIfam" id="TIGR01498">
    <property type="entry name" value="folK"/>
    <property type="match status" value="1"/>
</dbReference>
<dbReference type="EMBL" id="FODB01000008">
    <property type="protein sequence ID" value="SEN33979.1"/>
    <property type="molecule type" value="Genomic_DNA"/>
</dbReference>
<accession>A0A6F8SQW8</accession>
<evidence type="ECO:0000256" key="9">
    <source>
        <dbReference type="ARBA" id="ARBA00022909"/>
    </source>
</evidence>
<feature type="domain" description="7,8-dihydro-6-hydroxymethylpterin-pyrophosphokinase" evidence="13">
    <location>
        <begin position="91"/>
        <end position="102"/>
    </location>
</feature>
<evidence type="ECO:0000259" key="13">
    <source>
        <dbReference type="PROSITE" id="PS00794"/>
    </source>
</evidence>